<dbReference type="PANTHER" id="PTHR30432">
    <property type="entry name" value="TRANSCRIPTIONAL REGULATOR MODE"/>
    <property type="match status" value="1"/>
</dbReference>
<evidence type="ECO:0000313" key="1">
    <source>
        <dbReference type="EMBL" id="GAA4829535.1"/>
    </source>
</evidence>
<name>A0ABP9D8T3_9BACT</name>
<dbReference type="PANTHER" id="PTHR30432:SF1">
    <property type="entry name" value="DNA-BINDING TRANSCRIPTIONAL DUAL REGULATOR MODE"/>
    <property type="match status" value="1"/>
</dbReference>
<dbReference type="Proteomes" id="UP001500298">
    <property type="component" value="Unassembled WGS sequence"/>
</dbReference>
<reference evidence="2" key="1">
    <citation type="journal article" date="2019" name="Int. J. Syst. Evol. Microbiol.">
        <title>The Global Catalogue of Microorganisms (GCM) 10K type strain sequencing project: providing services to taxonomists for standard genome sequencing and annotation.</title>
        <authorList>
            <consortium name="The Broad Institute Genomics Platform"/>
            <consortium name="The Broad Institute Genome Sequencing Center for Infectious Disease"/>
            <person name="Wu L."/>
            <person name="Ma J."/>
        </authorList>
    </citation>
    <scope>NUCLEOTIDE SEQUENCE [LARGE SCALE GENOMIC DNA]</scope>
    <source>
        <strain evidence="2">JCM 18326</strain>
    </source>
</reference>
<dbReference type="InterPro" id="IPR036388">
    <property type="entry name" value="WH-like_DNA-bd_sf"/>
</dbReference>
<dbReference type="EMBL" id="BAABJX010000021">
    <property type="protein sequence ID" value="GAA4829535.1"/>
    <property type="molecule type" value="Genomic_DNA"/>
</dbReference>
<organism evidence="1 2">
    <name type="scientific">Algivirga pacifica</name>
    <dbReference type="NCBI Taxonomy" id="1162670"/>
    <lineage>
        <taxon>Bacteria</taxon>
        <taxon>Pseudomonadati</taxon>
        <taxon>Bacteroidota</taxon>
        <taxon>Cytophagia</taxon>
        <taxon>Cytophagales</taxon>
        <taxon>Flammeovirgaceae</taxon>
        <taxon>Algivirga</taxon>
    </lineage>
</organism>
<proteinExistence type="predicted"/>
<protein>
    <submittedName>
        <fullName evidence="1">Winged helix-turn-helix domain-containing protein</fullName>
    </submittedName>
</protein>
<comment type="caution">
    <text evidence="1">The sequence shown here is derived from an EMBL/GenBank/DDBJ whole genome shotgun (WGS) entry which is preliminary data.</text>
</comment>
<gene>
    <name evidence="1" type="ORF">GCM10023331_13430</name>
</gene>
<accession>A0ABP9D8T3</accession>
<dbReference type="InterPro" id="IPR051815">
    <property type="entry name" value="Molybdate_resp_trans_reg"/>
</dbReference>
<dbReference type="RefSeq" id="WP_345370325.1">
    <property type="nucleotide sequence ID" value="NZ_BAABJX010000021.1"/>
</dbReference>
<dbReference type="InterPro" id="IPR036390">
    <property type="entry name" value="WH_DNA-bd_sf"/>
</dbReference>
<sequence length="130" mass="14694">MKEIKGRFWIEDEGIPLLGEGKIVLLETLLKENSISSAAKAVGISYRKAWRLLEEMNKLSEEAVIEKSTGGKNGGGTKVTAKGMQYIHEYRSFQKQFRSFLKAESKELQKRIEAAPSEAVQQEIKAIYEE</sequence>
<dbReference type="Gene3D" id="1.10.10.10">
    <property type="entry name" value="Winged helix-like DNA-binding domain superfamily/Winged helix DNA-binding domain"/>
    <property type="match status" value="1"/>
</dbReference>
<evidence type="ECO:0000313" key="2">
    <source>
        <dbReference type="Proteomes" id="UP001500298"/>
    </source>
</evidence>
<dbReference type="SUPFAM" id="SSF46785">
    <property type="entry name" value="Winged helix' DNA-binding domain"/>
    <property type="match status" value="1"/>
</dbReference>
<keyword evidence="2" id="KW-1185">Reference proteome</keyword>